<proteinExistence type="predicted"/>
<evidence type="ECO:0000313" key="2">
    <source>
        <dbReference type="Proteomes" id="UP001057402"/>
    </source>
</evidence>
<organism evidence="1 2">
    <name type="scientific">Melastoma candidum</name>
    <dbReference type="NCBI Taxonomy" id="119954"/>
    <lineage>
        <taxon>Eukaryota</taxon>
        <taxon>Viridiplantae</taxon>
        <taxon>Streptophyta</taxon>
        <taxon>Embryophyta</taxon>
        <taxon>Tracheophyta</taxon>
        <taxon>Spermatophyta</taxon>
        <taxon>Magnoliopsida</taxon>
        <taxon>eudicotyledons</taxon>
        <taxon>Gunneridae</taxon>
        <taxon>Pentapetalae</taxon>
        <taxon>rosids</taxon>
        <taxon>malvids</taxon>
        <taxon>Myrtales</taxon>
        <taxon>Melastomataceae</taxon>
        <taxon>Melastomatoideae</taxon>
        <taxon>Melastomateae</taxon>
        <taxon>Melastoma</taxon>
    </lineage>
</organism>
<name>A0ACB9R995_9MYRT</name>
<dbReference type="Proteomes" id="UP001057402">
    <property type="component" value="Chromosome 4"/>
</dbReference>
<protein>
    <submittedName>
        <fullName evidence="1">Uncharacterized protein</fullName>
    </submittedName>
</protein>
<accession>A0ACB9R995</accession>
<comment type="caution">
    <text evidence="1">The sequence shown here is derived from an EMBL/GenBank/DDBJ whole genome shotgun (WGS) entry which is preliminary data.</text>
</comment>
<dbReference type="EMBL" id="CM042883">
    <property type="protein sequence ID" value="KAI4372562.1"/>
    <property type="molecule type" value="Genomic_DNA"/>
</dbReference>
<reference evidence="2" key="1">
    <citation type="journal article" date="2023" name="Front. Plant Sci.">
        <title>Chromosomal-level genome assembly of Melastoma candidum provides insights into trichome evolution.</title>
        <authorList>
            <person name="Zhong Y."/>
            <person name="Wu W."/>
            <person name="Sun C."/>
            <person name="Zou P."/>
            <person name="Liu Y."/>
            <person name="Dai S."/>
            <person name="Zhou R."/>
        </authorList>
    </citation>
    <scope>NUCLEOTIDE SEQUENCE [LARGE SCALE GENOMIC DNA]</scope>
</reference>
<keyword evidence="2" id="KW-1185">Reference proteome</keyword>
<evidence type="ECO:0000313" key="1">
    <source>
        <dbReference type="EMBL" id="KAI4372562.1"/>
    </source>
</evidence>
<sequence>MEVEMGCLRVETNGEKKSVSILMVNGCVKGVLDRMVEVRRDVLRNGVMWPQRKGMIKFRVMPRFCEGTEMGHTKVKVFRWRVPRGAMESARGVTAAAPAPKERGSAWIKSSLEIFGRRIVDCNAAPLERISPGVRYLLGGFRMVVRCMGSRGSDRCTLRMSGLPCPLHGVLSSHSCRKGSWECAFANSVKDNLRLNESCKSQHGVKAVRAAYTGWKCEVRMQVRPSRNSLASIWDQQTWRKQRKPVSGKLDVNVFKWLQQQKHANEKISIRRAVGDGSNRGREQWLG</sequence>
<gene>
    <name evidence="1" type="ORF">MLD38_010777</name>
</gene>